<evidence type="ECO:0000313" key="9">
    <source>
        <dbReference type="EMBL" id="KAF2825960.1"/>
    </source>
</evidence>
<sequence>MTTVLVLSPSTQSVLHCQNFMNDRPSSPRDREQASFTMDPPDVTRKATETKEFHAASGSTEKEISSPSREQCVDQTDIVDWDGEDDLAKPMNWTNMRKFKNISVICYNTFLTPLGSTMFAPAIGQVMATYNSKDPLLASFVVSVWVLGYFFGPLFLGPLSELYGRLLVYWVCNVLFVIFNVGSALSPSLSALVVFRFLAGTFGGCPITIGAGTFGDLIRPHSRGKIISIWSLGPIMGPILGPIAGGYLGESAGWRWICWTLAIASGAGTIASFLLQEETYPPILLARKTKTLIKETGNQNLKAQTDMETVRTPSKIFGHAIIRPLRLLFLSPAVTVLSLYLGVVYGFMYLLFTTFPLVFQAQYGFDTGEIGLSYIGLGVGSIVGLGASGFVTDKIYRKKALEGLVQPENRIIPLIPGAFCIPIGLFWYGWSAHYKTHWIVPELGTVVTGVGINVLMMCVTTYLIDAHPRYEASATAAATATRSLIGALVPLFGRSMYKAMGLGWGNSLLGFLTLAMTPLPWLFFQYGQKIRRNPRFQLEL</sequence>
<keyword evidence="5 7" id="KW-0472">Membrane</keyword>
<evidence type="ECO:0000256" key="7">
    <source>
        <dbReference type="SAM" id="Phobius"/>
    </source>
</evidence>
<dbReference type="InterPro" id="IPR011701">
    <property type="entry name" value="MFS"/>
</dbReference>
<dbReference type="PROSITE" id="PS50850">
    <property type="entry name" value="MFS"/>
    <property type="match status" value="1"/>
</dbReference>
<keyword evidence="4 7" id="KW-1133">Transmembrane helix</keyword>
<protein>
    <submittedName>
        <fullName evidence="9">MFS multidrug transporter</fullName>
    </submittedName>
</protein>
<dbReference type="FunFam" id="1.20.1250.20:FF:000011">
    <property type="entry name" value="MFS multidrug transporter, putative"/>
    <property type="match status" value="1"/>
</dbReference>
<keyword evidence="10" id="KW-1185">Reference proteome</keyword>
<dbReference type="Proteomes" id="UP000799424">
    <property type="component" value="Unassembled WGS sequence"/>
</dbReference>
<dbReference type="SUPFAM" id="SSF103473">
    <property type="entry name" value="MFS general substrate transporter"/>
    <property type="match status" value="1"/>
</dbReference>
<evidence type="ECO:0000259" key="8">
    <source>
        <dbReference type="PROSITE" id="PS50850"/>
    </source>
</evidence>
<dbReference type="GO" id="GO:0016020">
    <property type="term" value="C:membrane"/>
    <property type="evidence" value="ECO:0007669"/>
    <property type="project" value="UniProtKB-SubCell"/>
</dbReference>
<feature type="transmembrane region" description="Helical" evidence="7">
    <location>
        <begin position="254"/>
        <end position="275"/>
    </location>
</feature>
<dbReference type="PANTHER" id="PTHR23502">
    <property type="entry name" value="MAJOR FACILITATOR SUPERFAMILY"/>
    <property type="match status" value="1"/>
</dbReference>
<dbReference type="Pfam" id="PF07690">
    <property type="entry name" value="MFS_1"/>
    <property type="match status" value="1"/>
</dbReference>
<comment type="subcellular location">
    <subcellularLocation>
        <location evidence="1">Membrane</location>
        <topology evidence="1">Multi-pass membrane protein</topology>
    </subcellularLocation>
</comment>
<gene>
    <name evidence="9" type="ORF">CC86DRAFT_467539</name>
</gene>
<feature type="transmembrane region" description="Helical" evidence="7">
    <location>
        <begin position="503"/>
        <end position="524"/>
    </location>
</feature>
<feature type="transmembrane region" description="Helical" evidence="7">
    <location>
        <begin position="411"/>
        <end position="431"/>
    </location>
</feature>
<feature type="transmembrane region" description="Helical" evidence="7">
    <location>
        <begin position="136"/>
        <end position="159"/>
    </location>
</feature>
<dbReference type="AlphaFoldDB" id="A0A6A6ZY18"/>
<dbReference type="InterPro" id="IPR036259">
    <property type="entry name" value="MFS_trans_sf"/>
</dbReference>
<evidence type="ECO:0000256" key="3">
    <source>
        <dbReference type="ARBA" id="ARBA00022692"/>
    </source>
</evidence>
<name>A0A6A6ZY18_9PLEO</name>
<reference evidence="9" key="1">
    <citation type="journal article" date="2020" name="Stud. Mycol.">
        <title>101 Dothideomycetes genomes: a test case for predicting lifestyles and emergence of pathogens.</title>
        <authorList>
            <person name="Haridas S."/>
            <person name="Albert R."/>
            <person name="Binder M."/>
            <person name="Bloem J."/>
            <person name="Labutti K."/>
            <person name="Salamov A."/>
            <person name="Andreopoulos B."/>
            <person name="Baker S."/>
            <person name="Barry K."/>
            <person name="Bills G."/>
            <person name="Bluhm B."/>
            <person name="Cannon C."/>
            <person name="Castanera R."/>
            <person name="Culley D."/>
            <person name="Daum C."/>
            <person name="Ezra D."/>
            <person name="Gonzalez J."/>
            <person name="Henrissat B."/>
            <person name="Kuo A."/>
            <person name="Liang C."/>
            <person name="Lipzen A."/>
            <person name="Lutzoni F."/>
            <person name="Magnuson J."/>
            <person name="Mondo S."/>
            <person name="Nolan M."/>
            <person name="Ohm R."/>
            <person name="Pangilinan J."/>
            <person name="Park H.-J."/>
            <person name="Ramirez L."/>
            <person name="Alfaro M."/>
            <person name="Sun H."/>
            <person name="Tritt A."/>
            <person name="Yoshinaga Y."/>
            <person name="Zwiers L.-H."/>
            <person name="Turgeon B."/>
            <person name="Goodwin S."/>
            <person name="Spatafora J."/>
            <person name="Crous P."/>
            <person name="Grigoriev I."/>
        </authorList>
    </citation>
    <scope>NUCLEOTIDE SEQUENCE</scope>
    <source>
        <strain evidence="9">CBS 113818</strain>
    </source>
</reference>
<evidence type="ECO:0000256" key="6">
    <source>
        <dbReference type="SAM" id="MobiDB-lite"/>
    </source>
</evidence>
<dbReference type="Gene3D" id="1.20.1250.20">
    <property type="entry name" value="MFS general substrate transporter like domains"/>
    <property type="match status" value="1"/>
</dbReference>
<feature type="transmembrane region" description="Helical" evidence="7">
    <location>
        <begin position="191"/>
        <end position="214"/>
    </location>
</feature>
<feature type="transmembrane region" description="Helical" evidence="7">
    <location>
        <begin position="226"/>
        <end position="248"/>
    </location>
</feature>
<evidence type="ECO:0000256" key="2">
    <source>
        <dbReference type="ARBA" id="ARBA00008335"/>
    </source>
</evidence>
<feature type="transmembrane region" description="Helical" evidence="7">
    <location>
        <begin position="166"/>
        <end position="185"/>
    </location>
</feature>
<accession>A0A6A6ZY18</accession>
<dbReference type="PANTHER" id="PTHR23502:SF68">
    <property type="entry name" value="MULTIDRUG TRANSPORTER, PUTATIVE (AFU_ORTHOLOGUE AFUA_3G01120)-RELATED"/>
    <property type="match status" value="1"/>
</dbReference>
<proteinExistence type="inferred from homology"/>
<feature type="domain" description="Major facilitator superfamily (MFS) profile" evidence="8">
    <location>
        <begin position="101"/>
        <end position="533"/>
    </location>
</feature>
<dbReference type="GO" id="GO:0022857">
    <property type="term" value="F:transmembrane transporter activity"/>
    <property type="evidence" value="ECO:0007669"/>
    <property type="project" value="InterPro"/>
</dbReference>
<feature type="transmembrane region" description="Helical" evidence="7">
    <location>
        <begin position="443"/>
        <end position="464"/>
    </location>
</feature>
<feature type="region of interest" description="Disordered" evidence="6">
    <location>
        <begin position="21"/>
        <end position="69"/>
    </location>
</feature>
<evidence type="ECO:0000256" key="1">
    <source>
        <dbReference type="ARBA" id="ARBA00004141"/>
    </source>
</evidence>
<evidence type="ECO:0000256" key="5">
    <source>
        <dbReference type="ARBA" id="ARBA00023136"/>
    </source>
</evidence>
<feature type="transmembrane region" description="Helical" evidence="7">
    <location>
        <begin position="372"/>
        <end position="391"/>
    </location>
</feature>
<feature type="transmembrane region" description="Helical" evidence="7">
    <location>
        <begin position="327"/>
        <end position="352"/>
    </location>
</feature>
<evidence type="ECO:0000256" key="4">
    <source>
        <dbReference type="ARBA" id="ARBA00022989"/>
    </source>
</evidence>
<dbReference type="OrthoDB" id="5296287at2759"/>
<dbReference type="EMBL" id="MU006227">
    <property type="protein sequence ID" value="KAF2825960.1"/>
    <property type="molecule type" value="Genomic_DNA"/>
</dbReference>
<evidence type="ECO:0000313" key="10">
    <source>
        <dbReference type="Proteomes" id="UP000799424"/>
    </source>
</evidence>
<keyword evidence="3 7" id="KW-0812">Transmembrane</keyword>
<feature type="transmembrane region" description="Helical" evidence="7">
    <location>
        <begin position="104"/>
        <end position="124"/>
    </location>
</feature>
<dbReference type="InterPro" id="IPR020846">
    <property type="entry name" value="MFS_dom"/>
</dbReference>
<dbReference type="CDD" id="cd17323">
    <property type="entry name" value="MFS_Tpo1_MDR_like"/>
    <property type="match status" value="1"/>
</dbReference>
<comment type="similarity">
    <text evidence="2">Belongs to the major facilitator superfamily.</text>
</comment>
<feature type="compositionally biased region" description="Basic and acidic residues" evidence="6">
    <location>
        <begin position="42"/>
        <end position="64"/>
    </location>
</feature>
<organism evidence="9 10">
    <name type="scientific">Ophiobolus disseminans</name>
    <dbReference type="NCBI Taxonomy" id="1469910"/>
    <lineage>
        <taxon>Eukaryota</taxon>
        <taxon>Fungi</taxon>
        <taxon>Dikarya</taxon>
        <taxon>Ascomycota</taxon>
        <taxon>Pezizomycotina</taxon>
        <taxon>Dothideomycetes</taxon>
        <taxon>Pleosporomycetidae</taxon>
        <taxon>Pleosporales</taxon>
        <taxon>Pleosporineae</taxon>
        <taxon>Phaeosphaeriaceae</taxon>
        <taxon>Ophiobolus</taxon>
    </lineage>
</organism>